<dbReference type="STRING" id="7375.A0A0L0C7H2"/>
<dbReference type="OrthoDB" id="48306at2759"/>
<evidence type="ECO:0008006" key="4">
    <source>
        <dbReference type="Google" id="ProtNLM"/>
    </source>
</evidence>
<protein>
    <recommendedName>
        <fullName evidence="4">TraB domain-containing protein</fullName>
    </recommendedName>
</protein>
<feature type="compositionally biased region" description="Low complexity" evidence="1">
    <location>
        <begin position="71"/>
        <end position="109"/>
    </location>
</feature>
<dbReference type="InterPro" id="IPR002816">
    <property type="entry name" value="TraB/PrgY/GumN_fam"/>
</dbReference>
<dbReference type="CDD" id="cd14726">
    <property type="entry name" value="TraB_PrgY-like"/>
    <property type="match status" value="1"/>
</dbReference>
<dbReference type="AlphaFoldDB" id="A0A0L0C7H2"/>
<feature type="region of interest" description="Disordered" evidence="1">
    <location>
        <begin position="237"/>
        <end position="296"/>
    </location>
</feature>
<evidence type="ECO:0000256" key="1">
    <source>
        <dbReference type="SAM" id="MobiDB-lite"/>
    </source>
</evidence>
<proteinExistence type="predicted"/>
<feature type="compositionally biased region" description="Polar residues" evidence="1">
    <location>
        <begin position="248"/>
        <end position="277"/>
    </location>
</feature>
<feature type="region of interest" description="Disordered" evidence="1">
    <location>
        <begin position="71"/>
        <end position="131"/>
    </location>
</feature>
<keyword evidence="3" id="KW-1185">Reference proteome</keyword>
<reference evidence="2 3" key="1">
    <citation type="journal article" date="2015" name="Nat. Commun.">
        <title>Lucilia cuprina genome unlocks parasitic fly biology to underpin future interventions.</title>
        <authorList>
            <person name="Anstead C.A."/>
            <person name="Korhonen P.K."/>
            <person name="Young N.D."/>
            <person name="Hall R.S."/>
            <person name="Jex A.R."/>
            <person name="Murali S.C."/>
            <person name="Hughes D.S."/>
            <person name="Lee S.F."/>
            <person name="Perry T."/>
            <person name="Stroehlein A.J."/>
            <person name="Ansell B.R."/>
            <person name="Breugelmans B."/>
            <person name="Hofmann A."/>
            <person name="Qu J."/>
            <person name="Dugan S."/>
            <person name="Lee S.L."/>
            <person name="Chao H."/>
            <person name="Dinh H."/>
            <person name="Han Y."/>
            <person name="Doddapaneni H.V."/>
            <person name="Worley K.C."/>
            <person name="Muzny D.M."/>
            <person name="Ioannidis P."/>
            <person name="Waterhouse R.M."/>
            <person name="Zdobnov E.M."/>
            <person name="James P.J."/>
            <person name="Bagnall N.H."/>
            <person name="Kotze A.C."/>
            <person name="Gibbs R.A."/>
            <person name="Richards S."/>
            <person name="Batterham P."/>
            <person name="Gasser R.B."/>
        </authorList>
    </citation>
    <scope>NUCLEOTIDE SEQUENCE [LARGE SCALE GENOMIC DNA]</scope>
    <source>
        <strain evidence="2 3">LS</strain>
        <tissue evidence="2">Full body</tissue>
    </source>
</reference>
<sequence length="649" mass="70951">MDLSSSSSSTSTKTYTTATDLSQRQTPNQIDNAETNKSTGTINNDDTAGSYSLYDSAMDNSLTTFVSFSESANNNSSLNSTTNSSTPKTTTSSSDNFSHLNSSGSSSINDFDTTINGSEMEEDDITRTTSTATLTDAATAATKTTASNNYDFGPNYNISMSHKPVDHYANNANASMLFIQSESTETNTSQEEVDPKSQLANKTIFKTDNPNLSIIEINENSIKEQDIENSVLVIETSSDDEDTDNLKKQQGSNITNMTGAMSSLPPNVTSSNKNISPNKLPAENAAEKRRRKAESLIHSSKQKLNIAIAEASAAESASPAAVVGESAVVGNGIQPVTKREIKIYDSLEEFEKNLPSTVTVLDTPFGSKVYLVGTAHFSEDSQDDVSFVIRNVRPDVVMVELCPSRIPILKLDEKTLLEEAKNFNIAKIRNIIQSHGYINGIFFILLLQMSAQIAKDLGMAPGGEFRRAFEEIHKLPGCMLHLGDRPIRITLHRALRALSLWQTVKLVWRLTSTDTISIEEVEECKQRDLLEKLMQEMAGEFPAFSDVFVKERDLFLCHSLQLAALPQPPADGAGQPKPVRVVGVVGIGHANGIAKMWGHVDPQTIPAIMEIPPASLSTRICKYTFKYGIIGLTIFGAFKLLRPRLARFY</sequence>
<accession>A0A0L0C7H2</accession>
<dbReference type="InterPro" id="IPR046345">
    <property type="entry name" value="TraB_PrgY-like"/>
</dbReference>
<evidence type="ECO:0000313" key="2">
    <source>
        <dbReference type="EMBL" id="KNC28225.1"/>
    </source>
</evidence>
<dbReference type="PANTHER" id="PTHR21530:SF7">
    <property type="entry name" value="TRAB DOMAIN-CONTAINING PROTEIN"/>
    <property type="match status" value="1"/>
</dbReference>
<name>A0A0L0C7H2_LUCCU</name>
<dbReference type="EMBL" id="JRES01000809">
    <property type="protein sequence ID" value="KNC28225.1"/>
    <property type="molecule type" value="Genomic_DNA"/>
</dbReference>
<dbReference type="Proteomes" id="UP000037069">
    <property type="component" value="Unassembled WGS sequence"/>
</dbReference>
<evidence type="ECO:0000313" key="3">
    <source>
        <dbReference type="Proteomes" id="UP000037069"/>
    </source>
</evidence>
<feature type="compositionally biased region" description="Polar residues" evidence="1">
    <location>
        <begin position="23"/>
        <end position="45"/>
    </location>
</feature>
<comment type="caution">
    <text evidence="2">The sequence shown here is derived from an EMBL/GenBank/DDBJ whole genome shotgun (WGS) entry which is preliminary data.</text>
</comment>
<dbReference type="PANTHER" id="PTHR21530">
    <property type="entry name" value="PHEROMONE SHUTDOWN PROTEIN"/>
    <property type="match status" value="1"/>
</dbReference>
<feature type="region of interest" description="Disordered" evidence="1">
    <location>
        <begin position="1"/>
        <end position="45"/>
    </location>
</feature>
<dbReference type="Pfam" id="PF01963">
    <property type="entry name" value="TraB_PrgY_gumN"/>
    <property type="match status" value="1"/>
</dbReference>
<gene>
    <name evidence="2" type="ORF">FF38_14128</name>
</gene>
<feature type="compositionally biased region" description="Low complexity" evidence="1">
    <location>
        <begin position="1"/>
        <end position="22"/>
    </location>
</feature>
<dbReference type="OMA" id="IAKMWGH"/>
<organism evidence="2 3">
    <name type="scientific">Lucilia cuprina</name>
    <name type="common">Green bottle fly</name>
    <name type="synonym">Australian sheep blowfly</name>
    <dbReference type="NCBI Taxonomy" id="7375"/>
    <lineage>
        <taxon>Eukaryota</taxon>
        <taxon>Metazoa</taxon>
        <taxon>Ecdysozoa</taxon>
        <taxon>Arthropoda</taxon>
        <taxon>Hexapoda</taxon>
        <taxon>Insecta</taxon>
        <taxon>Pterygota</taxon>
        <taxon>Neoptera</taxon>
        <taxon>Endopterygota</taxon>
        <taxon>Diptera</taxon>
        <taxon>Brachycera</taxon>
        <taxon>Muscomorpha</taxon>
        <taxon>Oestroidea</taxon>
        <taxon>Calliphoridae</taxon>
        <taxon>Luciliinae</taxon>
        <taxon>Lucilia</taxon>
    </lineage>
</organism>